<evidence type="ECO:0000313" key="3">
    <source>
        <dbReference type="Proteomes" id="UP001651158"/>
    </source>
</evidence>
<sequence length="158" mass="17391">MDWSQFADPQFLLGVGVVAFGAINAYILRRQNQQAAAEGEEHTEEQEAVIVERPDVWQSINNTEFSGDINQAIQGEEGEEFKPTDEALIKDVSAEAHIKLALGRSFKQVNIGQGKYDTLNRVTGVFYEVTHRDAHFTQGQTALAPSCLSKQIANGAVI</sequence>
<keyword evidence="1" id="KW-1133">Transmembrane helix</keyword>
<comment type="caution">
    <text evidence="2">The sequence shown here is derived from an EMBL/GenBank/DDBJ whole genome shotgun (WGS) entry which is preliminary data.</text>
</comment>
<accession>A0ABR4Q5S3</accession>
<evidence type="ECO:0000313" key="2">
    <source>
        <dbReference type="EMBL" id="KAL5104932.1"/>
    </source>
</evidence>
<name>A0ABR4Q5S3_9CEST</name>
<protein>
    <submittedName>
        <fullName evidence="2">Uncharacterized protein</fullName>
    </submittedName>
</protein>
<keyword evidence="3" id="KW-1185">Reference proteome</keyword>
<gene>
    <name evidence="2" type="ORF">TcWFU_004783</name>
</gene>
<keyword evidence="1" id="KW-0472">Membrane</keyword>
<dbReference type="EMBL" id="JAKROA010000010">
    <property type="protein sequence ID" value="KAL5104932.1"/>
    <property type="molecule type" value="Genomic_DNA"/>
</dbReference>
<proteinExistence type="predicted"/>
<reference evidence="2 3" key="1">
    <citation type="journal article" date="2022" name="Front. Cell. Infect. Microbiol.">
        <title>The Genomes of Two Strains of Taenia crassiceps the Animal Model for the Study of Human Cysticercosis.</title>
        <authorList>
            <person name="Bobes R.J."/>
            <person name="Estrada K."/>
            <person name="Rios-Valencia D.G."/>
            <person name="Calderon-Gallegos A."/>
            <person name="de la Torre P."/>
            <person name="Carrero J.C."/>
            <person name="Sanchez-Flores A."/>
            <person name="Laclette J.P."/>
        </authorList>
    </citation>
    <scope>NUCLEOTIDE SEQUENCE [LARGE SCALE GENOMIC DNA]</scope>
    <source>
        <strain evidence="2">WFUcys</strain>
    </source>
</reference>
<organism evidence="2 3">
    <name type="scientific">Taenia crassiceps</name>
    <dbReference type="NCBI Taxonomy" id="6207"/>
    <lineage>
        <taxon>Eukaryota</taxon>
        <taxon>Metazoa</taxon>
        <taxon>Spiralia</taxon>
        <taxon>Lophotrochozoa</taxon>
        <taxon>Platyhelminthes</taxon>
        <taxon>Cestoda</taxon>
        <taxon>Eucestoda</taxon>
        <taxon>Cyclophyllidea</taxon>
        <taxon>Taeniidae</taxon>
        <taxon>Taenia</taxon>
    </lineage>
</organism>
<evidence type="ECO:0000256" key="1">
    <source>
        <dbReference type="SAM" id="Phobius"/>
    </source>
</evidence>
<keyword evidence="1" id="KW-0812">Transmembrane</keyword>
<dbReference type="Proteomes" id="UP001651158">
    <property type="component" value="Unassembled WGS sequence"/>
</dbReference>
<feature type="transmembrane region" description="Helical" evidence="1">
    <location>
        <begin position="12"/>
        <end position="28"/>
    </location>
</feature>